<dbReference type="PANTHER" id="PTHR48082:SF2">
    <property type="entry name" value="ATP SYNTHASE SUBUNIT ALPHA, MITOCHONDRIAL"/>
    <property type="match status" value="1"/>
</dbReference>
<dbReference type="SUPFAM" id="SSF47917">
    <property type="entry name" value="C-terminal domain of alpha and beta subunits of F1 ATP synthase"/>
    <property type="match status" value="1"/>
</dbReference>
<evidence type="ECO:0000259" key="16">
    <source>
        <dbReference type="Pfam" id="PF00006"/>
    </source>
</evidence>
<keyword evidence="6 15" id="KW-0547">Nucleotide-binding</keyword>
<dbReference type="Gene3D" id="2.40.30.20">
    <property type="match status" value="1"/>
</dbReference>
<keyword evidence="8 15" id="KW-0067">ATP-binding</keyword>
<keyword evidence="10 15" id="KW-0406">Ion transport</keyword>
<comment type="function">
    <text evidence="1 15">Produces ATP from ADP in the presence of a proton gradient across the membrane. The alpha chain is a regulatory subunit.</text>
</comment>
<evidence type="ECO:0000256" key="14">
    <source>
        <dbReference type="ARBA" id="ARBA00026013"/>
    </source>
</evidence>
<dbReference type="PROSITE" id="PS00152">
    <property type="entry name" value="ATPASE_ALPHA_BETA"/>
    <property type="match status" value="1"/>
</dbReference>
<evidence type="ECO:0000256" key="6">
    <source>
        <dbReference type="ARBA" id="ARBA00022741"/>
    </source>
</evidence>
<dbReference type="NCBIfam" id="NF009884">
    <property type="entry name" value="PRK13343.1"/>
    <property type="match status" value="1"/>
</dbReference>
<evidence type="ECO:0000256" key="1">
    <source>
        <dbReference type="ARBA" id="ARBA00003784"/>
    </source>
</evidence>
<keyword evidence="11 15" id="KW-0472">Membrane</keyword>
<protein>
    <recommendedName>
        <fullName evidence="15">ATP synthase subunit alpha</fullName>
        <ecNumber evidence="15">7.1.2.2</ecNumber>
    </recommendedName>
    <alternativeName>
        <fullName evidence="15">ATP synthase F1 sector subunit alpha</fullName>
    </alternativeName>
    <alternativeName>
        <fullName evidence="15">F-ATPase subunit alpha</fullName>
    </alternativeName>
</protein>
<dbReference type="Gene3D" id="1.20.150.20">
    <property type="entry name" value="ATP synthase alpha/beta chain, C-terminal domain"/>
    <property type="match status" value="1"/>
</dbReference>
<dbReference type="GO" id="GO:0045259">
    <property type="term" value="C:proton-transporting ATP synthase complex"/>
    <property type="evidence" value="ECO:0007669"/>
    <property type="project" value="UniProtKB-KW"/>
</dbReference>
<dbReference type="HAMAP" id="MF_01346">
    <property type="entry name" value="ATP_synth_alpha_bact"/>
    <property type="match status" value="1"/>
</dbReference>
<evidence type="ECO:0000256" key="10">
    <source>
        <dbReference type="ARBA" id="ARBA00023065"/>
    </source>
</evidence>
<evidence type="ECO:0000256" key="7">
    <source>
        <dbReference type="ARBA" id="ARBA00022781"/>
    </source>
</evidence>
<dbReference type="InterPro" id="IPR038376">
    <property type="entry name" value="ATP_synth_asu_C_sf"/>
</dbReference>
<keyword evidence="12 15" id="KW-0139">CF(1)</keyword>
<evidence type="ECO:0000256" key="9">
    <source>
        <dbReference type="ARBA" id="ARBA00022967"/>
    </source>
</evidence>
<dbReference type="OrthoDB" id="9803053at2"/>
<dbReference type="Pfam" id="PF02874">
    <property type="entry name" value="ATP-synt_ab_N"/>
    <property type="match status" value="1"/>
</dbReference>
<dbReference type="InterPro" id="IPR005294">
    <property type="entry name" value="ATP_synth_F1_asu"/>
</dbReference>
<dbReference type="GO" id="GO:0043531">
    <property type="term" value="F:ADP binding"/>
    <property type="evidence" value="ECO:0007669"/>
    <property type="project" value="TreeGrafter"/>
</dbReference>
<dbReference type="InterPro" id="IPR020003">
    <property type="entry name" value="ATPase_a/bsu_AS"/>
</dbReference>
<dbReference type="FunFam" id="3.40.50.300:FF:000002">
    <property type="entry name" value="ATP synthase subunit alpha"/>
    <property type="match status" value="1"/>
</dbReference>
<dbReference type="Gene3D" id="3.40.50.300">
    <property type="entry name" value="P-loop containing nucleotide triphosphate hydrolases"/>
    <property type="match status" value="1"/>
</dbReference>
<feature type="domain" description="ATPase F1/V1/A1 complex alpha/beta subunit N-terminal" evidence="18">
    <location>
        <begin position="29"/>
        <end position="96"/>
    </location>
</feature>
<dbReference type="InterPro" id="IPR017710">
    <property type="entry name" value="Alt_ATP_synth_F1_asu"/>
</dbReference>
<evidence type="ECO:0000313" key="19">
    <source>
        <dbReference type="EMBL" id="RIA55068.1"/>
    </source>
</evidence>
<dbReference type="SUPFAM" id="SSF52540">
    <property type="entry name" value="P-loop containing nucleoside triphosphate hydrolases"/>
    <property type="match status" value="1"/>
</dbReference>
<evidence type="ECO:0000256" key="8">
    <source>
        <dbReference type="ARBA" id="ARBA00022840"/>
    </source>
</evidence>
<evidence type="ECO:0000313" key="20">
    <source>
        <dbReference type="Proteomes" id="UP000266273"/>
    </source>
</evidence>
<evidence type="ECO:0000256" key="11">
    <source>
        <dbReference type="ARBA" id="ARBA00023136"/>
    </source>
</evidence>
<feature type="site" description="Required for activity" evidence="15">
    <location>
        <position position="366"/>
    </location>
</feature>
<name>A0A397Q1Y6_9HYPH</name>
<evidence type="ECO:0000256" key="3">
    <source>
        <dbReference type="ARBA" id="ARBA00008936"/>
    </source>
</evidence>
<keyword evidence="5" id="KW-0997">Cell inner membrane</keyword>
<evidence type="ECO:0000259" key="17">
    <source>
        <dbReference type="Pfam" id="PF00306"/>
    </source>
</evidence>
<dbReference type="InterPro" id="IPR004100">
    <property type="entry name" value="ATPase_F1/V1/A1_a/bsu_N"/>
</dbReference>
<comment type="caution">
    <text evidence="19">The sequence shown here is derived from an EMBL/GenBank/DDBJ whole genome shotgun (WGS) entry which is preliminary data.</text>
</comment>
<dbReference type="InterPro" id="IPR033732">
    <property type="entry name" value="ATP_synth_F1_a_nt-bd_dom"/>
</dbReference>
<evidence type="ECO:0000256" key="15">
    <source>
        <dbReference type="HAMAP-Rule" id="MF_01346"/>
    </source>
</evidence>
<feature type="binding site" evidence="15">
    <location>
        <begin position="173"/>
        <end position="180"/>
    </location>
    <ligand>
        <name>ATP</name>
        <dbReference type="ChEBI" id="CHEBI:30616"/>
    </ligand>
</feature>
<dbReference type="NCBIfam" id="TIGR00962">
    <property type="entry name" value="atpA"/>
    <property type="match status" value="1"/>
</dbReference>
<feature type="domain" description="ATP synthase alpha subunit C-terminal" evidence="17">
    <location>
        <begin position="375"/>
        <end position="499"/>
    </location>
</feature>
<dbReference type="Proteomes" id="UP000266273">
    <property type="component" value="Unassembled WGS sequence"/>
</dbReference>
<gene>
    <name evidence="15" type="primary">atpA</name>
    <name evidence="19" type="ORF">BXY53_0121</name>
</gene>
<evidence type="ECO:0000256" key="5">
    <source>
        <dbReference type="ARBA" id="ARBA00022519"/>
    </source>
</evidence>
<dbReference type="GO" id="GO:0005886">
    <property type="term" value="C:plasma membrane"/>
    <property type="evidence" value="ECO:0007669"/>
    <property type="project" value="UniProtKB-SubCell"/>
</dbReference>
<dbReference type="Pfam" id="PF00306">
    <property type="entry name" value="ATP-synt_ab_C"/>
    <property type="match status" value="1"/>
</dbReference>
<dbReference type="AlphaFoldDB" id="A0A397Q1Y6"/>
<keyword evidence="15" id="KW-1003">Cell membrane</keyword>
<dbReference type="CDD" id="cd18113">
    <property type="entry name" value="ATP-synt_F1_alpha_C"/>
    <property type="match status" value="1"/>
</dbReference>
<sequence>MIERLTDLVEDFAESAERARDELEPVPRVQQIGKIVSVGDAVAHVEGLRNVAADEIIELPGRLMGIASSVREEELGLILLGDAGDLSVGAPARRTGRVVDVPVGEAFLGRVVDALGRPLDGEPPPRVRGRHPIERSAPAIMDRAPVATPLQTGIKSVDSAIPIGRGQRELILGDRQTGKTTIALEAILNQHDTGVVSIYCAIGQRASAVARVVDTLRRHGALERTVVVVASGEDAPGLQFIAPYAATTIAEHFMHRGQDALIVYDDLTRHARAYRELSLLLRRPPGREAFPGDIFFIHARLLERATHLADERGGGSLTALPIIETQAQNVSAYIPTNLISITDGQIYVSPELFRAGMIPAIDIGNSVSRVGGDAQLPAYRAVVGDLKLAYAQFEELEAFSRFGSRLDEDTRQQLERGRRVREVLKQDEHDLVPVIEQIAVLFAATTGLLDQVDVSDIGKAEAVIRRRARDELDGLAKRVAEGARIDDDAREALTNTAKAALESHDLI</sequence>
<organism evidence="19 20">
    <name type="scientific">Dichotomicrobium thermohalophilum</name>
    <dbReference type="NCBI Taxonomy" id="933063"/>
    <lineage>
        <taxon>Bacteria</taxon>
        <taxon>Pseudomonadati</taxon>
        <taxon>Pseudomonadota</taxon>
        <taxon>Alphaproteobacteria</taxon>
        <taxon>Hyphomicrobiales</taxon>
        <taxon>Hyphomicrobiaceae</taxon>
        <taxon>Dichotomicrobium</taxon>
    </lineage>
</organism>
<evidence type="ECO:0000256" key="4">
    <source>
        <dbReference type="ARBA" id="ARBA00022448"/>
    </source>
</evidence>
<dbReference type="RefSeq" id="WP_119060022.1">
    <property type="nucleotide sequence ID" value="NZ_QXDF01000001.1"/>
</dbReference>
<keyword evidence="20" id="KW-1185">Reference proteome</keyword>
<dbReference type="EMBL" id="QXDF01000001">
    <property type="protein sequence ID" value="RIA55068.1"/>
    <property type="molecule type" value="Genomic_DNA"/>
</dbReference>
<dbReference type="InterPro" id="IPR023366">
    <property type="entry name" value="ATP_synth_asu-like_sf"/>
</dbReference>
<comment type="subunit">
    <text evidence="14">F-type ATPases have 2 components, CF(1) - the catalytic core - and CF(0) - the membrane proton channel. CF(1) has five subunits: alpha(3), beta(3), gamma(1), delta(1), epsilon(1). CF(0) has four main subunits: a(1), b(1), b'(1) and c(9-12).</text>
</comment>
<keyword evidence="4 15" id="KW-0813">Transport</keyword>
<accession>A0A397Q1Y6</accession>
<evidence type="ECO:0000256" key="13">
    <source>
        <dbReference type="ARBA" id="ARBA00023310"/>
    </source>
</evidence>
<dbReference type="Pfam" id="PF00006">
    <property type="entry name" value="ATP-synt_ab"/>
    <property type="match status" value="1"/>
</dbReference>
<feature type="domain" description="ATPase F1/V1/A1 complex alpha/beta subunit nucleotide-binding" evidence="16">
    <location>
        <begin position="153"/>
        <end position="368"/>
    </location>
</feature>
<dbReference type="PANTHER" id="PTHR48082">
    <property type="entry name" value="ATP SYNTHASE SUBUNIT ALPHA, MITOCHONDRIAL"/>
    <property type="match status" value="1"/>
</dbReference>
<proteinExistence type="inferred from homology"/>
<keyword evidence="13 15" id="KW-0066">ATP synthesis</keyword>
<evidence type="ECO:0000256" key="12">
    <source>
        <dbReference type="ARBA" id="ARBA00023196"/>
    </source>
</evidence>
<dbReference type="InterPro" id="IPR000194">
    <property type="entry name" value="ATPase_F1/V1/A1_a/bsu_nucl-bd"/>
</dbReference>
<keyword evidence="7 15" id="KW-0375">Hydrogen ion transport</keyword>
<evidence type="ECO:0000256" key="2">
    <source>
        <dbReference type="ARBA" id="ARBA00004370"/>
    </source>
</evidence>
<dbReference type="CDD" id="cd01132">
    <property type="entry name" value="F1-ATPase_alpha_CD"/>
    <property type="match status" value="1"/>
</dbReference>
<comment type="similarity">
    <text evidence="3 15">Belongs to the ATPase alpha/beta chains family.</text>
</comment>
<dbReference type="NCBIfam" id="TIGR03324">
    <property type="entry name" value="alt_F1F0_F1_al"/>
    <property type="match status" value="1"/>
</dbReference>
<reference evidence="19 20" key="1">
    <citation type="submission" date="2018-08" db="EMBL/GenBank/DDBJ databases">
        <title>Genomic Encyclopedia of Archaeal and Bacterial Type Strains, Phase II (KMG-II): from individual species to whole genera.</title>
        <authorList>
            <person name="Goeker M."/>
        </authorList>
    </citation>
    <scope>NUCLEOTIDE SEQUENCE [LARGE SCALE GENOMIC DNA]</scope>
    <source>
        <strain evidence="19 20">DSM 5002</strain>
    </source>
</reference>
<dbReference type="GO" id="GO:0005524">
    <property type="term" value="F:ATP binding"/>
    <property type="evidence" value="ECO:0007669"/>
    <property type="project" value="UniProtKB-UniRule"/>
</dbReference>
<dbReference type="GO" id="GO:0046933">
    <property type="term" value="F:proton-transporting ATP synthase activity, rotational mechanism"/>
    <property type="evidence" value="ECO:0007669"/>
    <property type="project" value="UniProtKB-UniRule"/>
</dbReference>
<dbReference type="InterPro" id="IPR027417">
    <property type="entry name" value="P-loop_NTPase"/>
</dbReference>
<keyword evidence="9 15" id="KW-1278">Translocase</keyword>
<dbReference type="InterPro" id="IPR000793">
    <property type="entry name" value="ATP_synth_asu_C"/>
</dbReference>
<comment type="subcellular location">
    <subcellularLocation>
        <location evidence="15">Cell membrane</location>
        <topology evidence="15">Peripheral membrane protein</topology>
    </subcellularLocation>
    <subcellularLocation>
        <location evidence="2">Membrane</location>
    </subcellularLocation>
</comment>
<dbReference type="SUPFAM" id="SSF50615">
    <property type="entry name" value="N-terminal domain of alpha and beta subunits of F1 ATP synthase"/>
    <property type="match status" value="1"/>
</dbReference>
<comment type="catalytic activity">
    <reaction evidence="15">
        <text>ATP + H2O + 4 H(+)(in) = ADP + phosphate + 5 H(+)(out)</text>
        <dbReference type="Rhea" id="RHEA:57720"/>
        <dbReference type="ChEBI" id="CHEBI:15377"/>
        <dbReference type="ChEBI" id="CHEBI:15378"/>
        <dbReference type="ChEBI" id="CHEBI:30616"/>
        <dbReference type="ChEBI" id="CHEBI:43474"/>
        <dbReference type="ChEBI" id="CHEBI:456216"/>
        <dbReference type="EC" id="7.1.2.2"/>
    </reaction>
</comment>
<evidence type="ECO:0000259" key="18">
    <source>
        <dbReference type="Pfam" id="PF02874"/>
    </source>
</evidence>
<dbReference type="InterPro" id="IPR036121">
    <property type="entry name" value="ATPase_F1/V1/A1_a/bsu_N_sf"/>
</dbReference>
<dbReference type="EC" id="7.1.2.2" evidence="15"/>